<evidence type="ECO:0000313" key="3">
    <source>
        <dbReference type="Proteomes" id="UP000654075"/>
    </source>
</evidence>
<feature type="transmembrane region" description="Helical" evidence="1">
    <location>
        <begin position="94"/>
        <end position="115"/>
    </location>
</feature>
<gene>
    <name evidence="2" type="ORF">PGLA1383_LOCUS7033</name>
</gene>
<feature type="non-terminal residue" evidence="2">
    <location>
        <position position="167"/>
    </location>
</feature>
<keyword evidence="1" id="KW-0812">Transmembrane</keyword>
<feature type="transmembrane region" description="Helical" evidence="1">
    <location>
        <begin position="61"/>
        <end position="88"/>
    </location>
</feature>
<name>A0A813DNZ4_POLGL</name>
<sequence length="167" mass="18055">MWGSLFWPFKSAGLCGSEEFHASPVPAKMLFLRLNRMQQQRLVQNTMDDLLHASFLANARVVVVGAVFVGAVVVVVVVVVSVVVVVVVVVVVGVAVVVVALLLLLLLWLLLLLFVDAVASNEAVSLLIERNSKISSMTFLVQVVPAQVKRRHQAAEAAKWETTASSP</sequence>
<comment type="caution">
    <text evidence="2">The sequence shown here is derived from an EMBL/GenBank/DDBJ whole genome shotgun (WGS) entry which is preliminary data.</text>
</comment>
<dbReference type="Proteomes" id="UP000654075">
    <property type="component" value="Unassembled WGS sequence"/>
</dbReference>
<protein>
    <submittedName>
        <fullName evidence="2">Uncharacterized protein</fullName>
    </submittedName>
</protein>
<dbReference type="AlphaFoldDB" id="A0A813DNZ4"/>
<accession>A0A813DNZ4</accession>
<dbReference type="EMBL" id="CAJNNV010002993">
    <property type="protein sequence ID" value="CAE8588229.1"/>
    <property type="molecule type" value="Genomic_DNA"/>
</dbReference>
<reference evidence="2" key="1">
    <citation type="submission" date="2021-02" db="EMBL/GenBank/DDBJ databases">
        <authorList>
            <person name="Dougan E. K."/>
            <person name="Rhodes N."/>
            <person name="Thang M."/>
            <person name="Chan C."/>
        </authorList>
    </citation>
    <scope>NUCLEOTIDE SEQUENCE</scope>
</reference>
<keyword evidence="1" id="KW-1133">Transmembrane helix</keyword>
<evidence type="ECO:0000313" key="2">
    <source>
        <dbReference type="EMBL" id="CAE8588229.1"/>
    </source>
</evidence>
<organism evidence="2 3">
    <name type="scientific">Polarella glacialis</name>
    <name type="common">Dinoflagellate</name>
    <dbReference type="NCBI Taxonomy" id="89957"/>
    <lineage>
        <taxon>Eukaryota</taxon>
        <taxon>Sar</taxon>
        <taxon>Alveolata</taxon>
        <taxon>Dinophyceae</taxon>
        <taxon>Suessiales</taxon>
        <taxon>Suessiaceae</taxon>
        <taxon>Polarella</taxon>
    </lineage>
</organism>
<proteinExistence type="predicted"/>
<evidence type="ECO:0000256" key="1">
    <source>
        <dbReference type="SAM" id="Phobius"/>
    </source>
</evidence>
<keyword evidence="1" id="KW-0472">Membrane</keyword>
<keyword evidence="3" id="KW-1185">Reference proteome</keyword>